<dbReference type="InterPro" id="IPR017968">
    <property type="entry name" value="Acylphosphatase_CS"/>
</dbReference>
<keyword evidence="9" id="KW-0378">Hydrolase</keyword>
<comment type="catalytic activity">
    <reaction evidence="7">
        <text>C-terminal L-cysteinyl-[HypE protein] + carbamoyl phosphate + ATP + H2O = C-terminal S-carboxamide-L-cysteinyl-[HypE protein] + AMP + phosphate + diphosphate + H(+)</text>
        <dbReference type="Rhea" id="RHEA:55636"/>
        <dbReference type="Rhea" id="RHEA-COMP:14247"/>
        <dbReference type="Rhea" id="RHEA-COMP:14392"/>
        <dbReference type="ChEBI" id="CHEBI:15377"/>
        <dbReference type="ChEBI" id="CHEBI:15378"/>
        <dbReference type="ChEBI" id="CHEBI:30616"/>
        <dbReference type="ChEBI" id="CHEBI:33019"/>
        <dbReference type="ChEBI" id="CHEBI:43474"/>
        <dbReference type="ChEBI" id="CHEBI:58228"/>
        <dbReference type="ChEBI" id="CHEBI:76913"/>
        <dbReference type="ChEBI" id="CHEBI:139126"/>
        <dbReference type="ChEBI" id="CHEBI:456215"/>
    </reaction>
</comment>
<dbReference type="PROSITE" id="PS51163">
    <property type="entry name" value="YRDC"/>
    <property type="match status" value="1"/>
</dbReference>
<keyword evidence="13" id="KW-1185">Reference proteome</keyword>
<dbReference type="SUPFAM" id="SSF55821">
    <property type="entry name" value="YrdC/RibB"/>
    <property type="match status" value="1"/>
</dbReference>
<evidence type="ECO:0000259" key="10">
    <source>
        <dbReference type="PROSITE" id="PS51160"/>
    </source>
</evidence>
<evidence type="ECO:0000256" key="4">
    <source>
        <dbReference type="ARBA" id="ARBA00022723"/>
    </source>
</evidence>
<dbReference type="GO" id="GO:0016874">
    <property type="term" value="F:ligase activity"/>
    <property type="evidence" value="ECO:0007669"/>
    <property type="project" value="UniProtKB-KW"/>
</dbReference>
<dbReference type="SUPFAM" id="SSF54975">
    <property type="entry name" value="Acylphosphatase/BLUF domain-like"/>
    <property type="match status" value="1"/>
</dbReference>
<dbReference type="Gene3D" id="3.30.420.360">
    <property type="match status" value="1"/>
</dbReference>
<dbReference type="PIRSF" id="PIRSF006256">
    <property type="entry name" value="CMPcnvr_hdrg_mat"/>
    <property type="match status" value="1"/>
</dbReference>
<sequence length="763" mass="84205">MGQRMRLKLTIRGLVQGVGFRPFIYRLATELGLGGWVNNSAAGVFVEVEGTELQLKEFRRRLEGEKPGRSRIDELETLTLDPLGYADFTIRPSVTGEKTALVLPDLATCPDCLAEVFDPQNRRFHYPFTNCTHCGPRYTIIRGLPYDRPQTTMVGFPMCPDCEAEYHDPSDRRFHAQPNACPRCGPQLAFWTRQGEATAQGEAALQQAIIALQEGQILAVKGLGGFHLMADAQNAQAVAQLRQRKRRPDKPFAVMYPSLSAVKAHCWVSPLEAELLQSPEAPIVLLRKRPQQPLVEAVAPLNPNLGVMLPYTPLHHLLLQGVNRPLVATSGNLANEPICTDEGEAVQRLGGIADVFLVHNRPIVRAVDDSVVREMAGQGVILRRARGYAPLPIPTRFPGASEAKILGVGAHLKNTVAVCVRDQVFLSQHIGDLETPQAYGAFTEVIESFQRLYEFTPDRVICDLHPDYLSSQYARHQGLPWQGIQHHFAHIWAVLAEHNLWDQRLLGVAWDGTGYGLDGTIWGGEFLGFTPPHHLTRMAHLRSFPLPGGDRAIREPRRSALGLLYAIWGADLWQNPAYLPYLEPFSPSERSILATSLEKGLNCPLTSSMGRLFDGVASLTQLCQKASFEGQGAMQLEFILPEHPSPAAYPLPLSHAPTLQLDWHPLILALLQDLKLNIPLSEVSAKFHNSLIDSIGAIAQQIGVQSIVLSGGCFQNKYLLETGVTRLNEQGFQVYFPVVCPPNDGGIAFGQIVAARFSSIIND</sequence>
<evidence type="ECO:0000259" key="11">
    <source>
        <dbReference type="PROSITE" id="PS51163"/>
    </source>
</evidence>
<evidence type="ECO:0000256" key="2">
    <source>
        <dbReference type="ARBA" id="ARBA00008097"/>
    </source>
</evidence>
<accession>A0ABT3L8P9</accession>
<dbReference type="PANTHER" id="PTHR42959">
    <property type="entry name" value="CARBAMOYLTRANSFERASE"/>
    <property type="match status" value="1"/>
</dbReference>
<evidence type="ECO:0000313" key="13">
    <source>
        <dbReference type="Proteomes" id="UP001526426"/>
    </source>
</evidence>
<keyword evidence="4" id="KW-0479">Metal-binding</keyword>
<dbReference type="InterPro" id="IPR055128">
    <property type="entry name" value="HypF_C_2"/>
</dbReference>
<keyword evidence="3 12" id="KW-0436">Ligase</keyword>
<evidence type="ECO:0000256" key="9">
    <source>
        <dbReference type="PROSITE-ProRule" id="PRU00520"/>
    </source>
</evidence>
<dbReference type="Pfam" id="PF22521">
    <property type="entry name" value="HypF_C_2"/>
    <property type="match status" value="1"/>
</dbReference>
<dbReference type="NCBIfam" id="TIGR00143">
    <property type="entry name" value="hypF"/>
    <property type="match status" value="1"/>
</dbReference>
<dbReference type="Gene3D" id="3.30.420.40">
    <property type="match status" value="1"/>
</dbReference>
<feature type="domain" description="Acylphosphatase-like" evidence="10">
    <location>
        <begin position="6"/>
        <end position="92"/>
    </location>
</feature>
<comment type="pathway">
    <text evidence="1">Protein modification; [NiFe] hydrogenase maturation.</text>
</comment>
<organism evidence="12 13">
    <name type="scientific">Spirulina subsalsa FACHB-351</name>
    <dbReference type="NCBI Taxonomy" id="234711"/>
    <lineage>
        <taxon>Bacteria</taxon>
        <taxon>Bacillati</taxon>
        <taxon>Cyanobacteriota</taxon>
        <taxon>Cyanophyceae</taxon>
        <taxon>Spirulinales</taxon>
        <taxon>Spirulinaceae</taxon>
        <taxon>Spirulina</taxon>
    </lineage>
</organism>
<keyword evidence="6" id="KW-0862">Zinc</keyword>
<dbReference type="PANTHER" id="PTHR42959:SF1">
    <property type="entry name" value="CARBAMOYLTRANSFERASE HYPF"/>
    <property type="match status" value="1"/>
</dbReference>
<name>A0ABT3L8P9_9CYAN</name>
<evidence type="ECO:0000256" key="3">
    <source>
        <dbReference type="ARBA" id="ARBA00022598"/>
    </source>
</evidence>
<evidence type="ECO:0000313" key="12">
    <source>
        <dbReference type="EMBL" id="MCW6037888.1"/>
    </source>
</evidence>
<comment type="similarity">
    <text evidence="2 8">Belongs to the carbamoyltransferase HypF family.</text>
</comment>
<evidence type="ECO:0000256" key="6">
    <source>
        <dbReference type="ARBA" id="ARBA00022833"/>
    </source>
</evidence>
<comment type="caution">
    <text evidence="12">The sequence shown here is derived from an EMBL/GenBank/DDBJ whole genome shotgun (WGS) entry which is preliminary data.</text>
</comment>
<dbReference type="Gene3D" id="3.90.870.50">
    <property type="match status" value="1"/>
</dbReference>
<evidence type="ECO:0000256" key="1">
    <source>
        <dbReference type="ARBA" id="ARBA00004711"/>
    </source>
</evidence>
<evidence type="ECO:0000256" key="5">
    <source>
        <dbReference type="ARBA" id="ARBA00022771"/>
    </source>
</evidence>
<comment type="catalytic activity">
    <reaction evidence="9">
        <text>an acyl phosphate + H2O = a carboxylate + phosphate + H(+)</text>
        <dbReference type="Rhea" id="RHEA:14965"/>
        <dbReference type="ChEBI" id="CHEBI:15377"/>
        <dbReference type="ChEBI" id="CHEBI:15378"/>
        <dbReference type="ChEBI" id="CHEBI:29067"/>
        <dbReference type="ChEBI" id="CHEBI:43474"/>
        <dbReference type="ChEBI" id="CHEBI:59918"/>
        <dbReference type="EC" id="3.6.1.7"/>
    </reaction>
</comment>
<dbReference type="InterPro" id="IPR051060">
    <property type="entry name" value="Carbamoyltrans_HypF-like"/>
</dbReference>
<dbReference type="Pfam" id="PF01300">
    <property type="entry name" value="Sua5_yciO_yrdC"/>
    <property type="match status" value="1"/>
</dbReference>
<dbReference type="Pfam" id="PF17788">
    <property type="entry name" value="HypF_C"/>
    <property type="match status" value="1"/>
</dbReference>
<dbReference type="Pfam" id="PF00708">
    <property type="entry name" value="Acylphosphatase"/>
    <property type="match status" value="1"/>
</dbReference>
<dbReference type="PROSITE" id="PS00150">
    <property type="entry name" value="ACYLPHOSPHATASE_1"/>
    <property type="match status" value="1"/>
</dbReference>
<keyword evidence="5" id="KW-0863">Zinc-finger</keyword>
<evidence type="ECO:0000256" key="8">
    <source>
        <dbReference type="PIRNR" id="PIRNR006256"/>
    </source>
</evidence>
<dbReference type="InterPro" id="IPR041440">
    <property type="entry name" value="HypF_C"/>
</dbReference>
<dbReference type="InterPro" id="IPR017945">
    <property type="entry name" value="DHBP_synth_RibB-like_a/b_dom"/>
</dbReference>
<evidence type="ECO:0000256" key="7">
    <source>
        <dbReference type="ARBA" id="ARBA00048220"/>
    </source>
</evidence>
<dbReference type="Gene3D" id="3.30.110.120">
    <property type="match status" value="1"/>
</dbReference>
<protein>
    <recommendedName>
        <fullName evidence="8">Carbamoyltransferase</fullName>
        <ecNumber evidence="8">6.2.-.-</ecNumber>
    </recommendedName>
</protein>
<gene>
    <name evidence="12" type="primary">hypF</name>
    <name evidence="12" type="ORF">K4A83_16640</name>
</gene>
<feature type="active site" evidence="9">
    <location>
        <position position="21"/>
    </location>
</feature>
<dbReference type="InterPro" id="IPR006070">
    <property type="entry name" value="Sua5-like_dom"/>
</dbReference>
<dbReference type="PROSITE" id="PS51160">
    <property type="entry name" value="ACYLPHOSPHATASE_3"/>
    <property type="match status" value="1"/>
</dbReference>
<dbReference type="InterPro" id="IPR011125">
    <property type="entry name" value="Znf_HypF"/>
</dbReference>
<dbReference type="EC" id="6.2.-.-" evidence="8"/>
<dbReference type="Pfam" id="PF07503">
    <property type="entry name" value="zf-HYPF"/>
    <property type="match status" value="2"/>
</dbReference>
<dbReference type="InterPro" id="IPR004421">
    <property type="entry name" value="Carbamoyltransferase_HypF"/>
</dbReference>
<dbReference type="EMBL" id="JAIHOM010000095">
    <property type="protein sequence ID" value="MCW6037888.1"/>
    <property type="molecule type" value="Genomic_DNA"/>
</dbReference>
<reference evidence="12 13" key="1">
    <citation type="submission" date="2021-08" db="EMBL/GenBank/DDBJ databases">
        <title>Draft genome sequence of Spirulina subsalsa with high tolerance to salinity and hype-accumulation of phycocyanin.</title>
        <authorList>
            <person name="Pei H."/>
            <person name="Jiang L."/>
        </authorList>
    </citation>
    <scope>NUCLEOTIDE SEQUENCE [LARGE SCALE GENOMIC DNA]</scope>
    <source>
        <strain evidence="12 13">FACHB-351</strain>
    </source>
</reference>
<feature type="domain" description="YrdC-like" evidence="11">
    <location>
        <begin position="202"/>
        <end position="387"/>
    </location>
</feature>
<proteinExistence type="inferred from homology"/>
<dbReference type="InterPro" id="IPR036046">
    <property type="entry name" value="Acylphosphatase-like_dom_sf"/>
</dbReference>
<feature type="active site" evidence="9">
    <location>
        <position position="39"/>
    </location>
</feature>
<dbReference type="InterPro" id="IPR001792">
    <property type="entry name" value="Acylphosphatase-like_dom"/>
</dbReference>
<dbReference type="RefSeq" id="WP_265265766.1">
    <property type="nucleotide sequence ID" value="NZ_JAIHOM010000095.1"/>
</dbReference>
<dbReference type="Proteomes" id="UP001526426">
    <property type="component" value="Unassembled WGS sequence"/>
</dbReference>